<reference evidence="1" key="2">
    <citation type="submission" date="2021-08" db="EMBL/GenBank/DDBJ databases">
        <authorList>
            <person name="Dalcin Martins P."/>
        </authorList>
    </citation>
    <scope>NUCLEOTIDE SEQUENCE</scope>
    <source>
        <strain evidence="1">MAG_39</strain>
    </source>
</reference>
<accession>A0A953SIF2</accession>
<dbReference type="AlphaFoldDB" id="A0A953SIF2"/>
<name>A0A953SIF2_9BACT</name>
<sequence length="54" mass="6347">MKVSFWRYHAHQKGTDRILETVQEAAERARCAWLEFLDLPPRQMADGSLMARTK</sequence>
<reference evidence="1" key="1">
    <citation type="journal article" date="2021" name="bioRxiv">
        <title>Unraveling nitrogen, sulfur and carbon metabolic pathways and microbial community transcriptional responses to substrate deprivation and toxicity stresses in a bioreactor mimicking anoxic brackish coastal sediment conditions.</title>
        <authorList>
            <person name="Martins P.D."/>
            <person name="Echeveste M.J."/>
            <person name="Arshad A."/>
            <person name="Kurth J."/>
            <person name="Ouboter H."/>
            <person name="Jetten M.S.M."/>
            <person name="Welte C.U."/>
        </authorList>
    </citation>
    <scope>NUCLEOTIDE SEQUENCE</scope>
    <source>
        <strain evidence="1">MAG_39</strain>
    </source>
</reference>
<protein>
    <submittedName>
        <fullName evidence="1">Uncharacterized protein</fullName>
    </submittedName>
</protein>
<dbReference type="EMBL" id="JAIOIV010000151">
    <property type="protein sequence ID" value="MBZ0158414.1"/>
    <property type="molecule type" value="Genomic_DNA"/>
</dbReference>
<proteinExistence type="predicted"/>
<evidence type="ECO:0000313" key="2">
    <source>
        <dbReference type="Proteomes" id="UP000705867"/>
    </source>
</evidence>
<evidence type="ECO:0000313" key="1">
    <source>
        <dbReference type="EMBL" id="MBZ0158414.1"/>
    </source>
</evidence>
<dbReference type="Proteomes" id="UP000705867">
    <property type="component" value="Unassembled WGS sequence"/>
</dbReference>
<gene>
    <name evidence="1" type="ORF">K8I29_19625</name>
</gene>
<comment type="caution">
    <text evidence="1">The sequence shown here is derived from an EMBL/GenBank/DDBJ whole genome shotgun (WGS) entry which is preliminary data.</text>
</comment>
<organism evidence="1 2">
    <name type="scientific">Candidatus Nitrobium versatile</name>
    <dbReference type="NCBI Taxonomy" id="2884831"/>
    <lineage>
        <taxon>Bacteria</taxon>
        <taxon>Pseudomonadati</taxon>
        <taxon>Nitrospirota</taxon>
        <taxon>Nitrospiria</taxon>
        <taxon>Nitrospirales</taxon>
        <taxon>Nitrospiraceae</taxon>
        <taxon>Candidatus Nitrobium</taxon>
    </lineage>
</organism>